<dbReference type="GO" id="GO:0008784">
    <property type="term" value="F:alanine racemase activity"/>
    <property type="evidence" value="ECO:0007669"/>
    <property type="project" value="UniProtKB-UniRule"/>
</dbReference>
<evidence type="ECO:0000259" key="10">
    <source>
        <dbReference type="SMART" id="SM01005"/>
    </source>
</evidence>
<dbReference type="Gene3D" id="3.20.20.10">
    <property type="entry name" value="Alanine racemase"/>
    <property type="match status" value="1"/>
</dbReference>
<dbReference type="Gene3D" id="2.40.37.10">
    <property type="entry name" value="Lyase, Ornithine Decarboxylase, Chain A, domain 1"/>
    <property type="match status" value="1"/>
</dbReference>
<dbReference type="InterPro" id="IPR000821">
    <property type="entry name" value="Ala_racemase"/>
</dbReference>
<dbReference type="SUPFAM" id="SSF50621">
    <property type="entry name" value="Alanine racemase C-terminal domain-like"/>
    <property type="match status" value="1"/>
</dbReference>
<evidence type="ECO:0000256" key="5">
    <source>
        <dbReference type="ARBA" id="ARBA00022898"/>
    </source>
</evidence>
<feature type="domain" description="Alanine racemase C-terminal" evidence="10">
    <location>
        <begin position="247"/>
        <end position="384"/>
    </location>
</feature>
<evidence type="ECO:0000313" key="11">
    <source>
        <dbReference type="EMBL" id="QDZ01026.1"/>
    </source>
</evidence>
<evidence type="ECO:0000256" key="3">
    <source>
        <dbReference type="ARBA" id="ARBA00007880"/>
    </source>
</evidence>
<dbReference type="OrthoDB" id="9813814at2"/>
<evidence type="ECO:0000256" key="2">
    <source>
        <dbReference type="ARBA" id="ARBA00001933"/>
    </source>
</evidence>
<feature type="active site" description="Proton acceptor; specific for D-alanine" evidence="7">
    <location>
        <position position="49"/>
    </location>
</feature>
<evidence type="ECO:0000256" key="6">
    <source>
        <dbReference type="ARBA" id="ARBA00023235"/>
    </source>
</evidence>
<dbReference type="GO" id="GO:0005829">
    <property type="term" value="C:cytosol"/>
    <property type="evidence" value="ECO:0007669"/>
    <property type="project" value="TreeGrafter"/>
</dbReference>
<gene>
    <name evidence="11" type="primary">alr</name>
    <name evidence="11" type="ORF">FQ775_11880</name>
</gene>
<dbReference type="GO" id="GO:0030170">
    <property type="term" value="F:pyridoxal phosphate binding"/>
    <property type="evidence" value="ECO:0007669"/>
    <property type="project" value="UniProtKB-UniRule"/>
</dbReference>
<dbReference type="PRINTS" id="PR00992">
    <property type="entry name" value="ALARACEMASE"/>
</dbReference>
<dbReference type="Pfam" id="PF00842">
    <property type="entry name" value="Ala_racemase_C"/>
    <property type="match status" value="1"/>
</dbReference>
<keyword evidence="5 7" id="KW-0663">Pyridoxal phosphate</keyword>
<dbReference type="InterPro" id="IPR001608">
    <property type="entry name" value="Ala_racemase_N"/>
</dbReference>
<evidence type="ECO:0000256" key="8">
    <source>
        <dbReference type="PIRSR" id="PIRSR600821-50"/>
    </source>
</evidence>
<keyword evidence="12" id="KW-1185">Reference proteome</keyword>
<dbReference type="HAMAP" id="MF_01201">
    <property type="entry name" value="Ala_racemase"/>
    <property type="match status" value="1"/>
</dbReference>
<comment type="function">
    <text evidence="7">Catalyzes the interconversion of L-alanine and D-alanine. May also act on other amino acids.</text>
</comment>
<dbReference type="RefSeq" id="WP_146299671.1">
    <property type="nucleotide sequence ID" value="NZ_CP042301.2"/>
</dbReference>
<feature type="active site" description="Proton acceptor; specific for L-alanine" evidence="7">
    <location>
        <position position="268"/>
    </location>
</feature>
<dbReference type="CDD" id="cd00430">
    <property type="entry name" value="PLPDE_III_AR"/>
    <property type="match status" value="1"/>
</dbReference>
<dbReference type="PANTHER" id="PTHR30511:SF0">
    <property type="entry name" value="ALANINE RACEMASE, CATABOLIC-RELATED"/>
    <property type="match status" value="1"/>
</dbReference>
<dbReference type="PROSITE" id="PS00395">
    <property type="entry name" value="ALANINE_RACEMASE"/>
    <property type="match status" value="1"/>
</dbReference>
<evidence type="ECO:0000256" key="1">
    <source>
        <dbReference type="ARBA" id="ARBA00000316"/>
    </source>
</evidence>
<evidence type="ECO:0000256" key="9">
    <source>
        <dbReference type="PIRSR" id="PIRSR600821-52"/>
    </source>
</evidence>
<reference evidence="11" key="1">
    <citation type="submission" date="2020-04" db="EMBL/GenBank/DDBJ databases">
        <title>Nitratireductor sp. nov. isolated from mangrove soil.</title>
        <authorList>
            <person name="Ye Y."/>
        </authorList>
    </citation>
    <scope>NUCLEOTIDE SEQUENCE</scope>
    <source>
        <strain evidence="11">SY7</strain>
    </source>
</reference>
<dbReference type="SMART" id="SM01005">
    <property type="entry name" value="Ala_racemase_C"/>
    <property type="match status" value="1"/>
</dbReference>
<dbReference type="KEGG" id="niy:FQ775_11880"/>
<proteinExistence type="inferred from homology"/>
<comment type="cofactor">
    <cofactor evidence="2 7 8">
        <name>pyridoxal 5'-phosphate</name>
        <dbReference type="ChEBI" id="CHEBI:597326"/>
    </cofactor>
</comment>
<sequence>MADEVRYREAGPDARLAGGQLTIDLRALQANYRALSRIAGKAHTAGVVKADAYGLGAEAVVPALVEAGCDTFFVALPTEGIAVREAAPKARIYVLGGLFGREAAEVYAEAALVPVINTREEAAIWEAVGHAGGKPWPCAIHVDTGMNRLGLTMAEARALAEENALTGALRPVLIMSHLACADEREHPQNRLQLEAFRAVRALFSGVPASLANSAGIVLGRDFHFDMVRPGIALYGGSPGGRTGMHPVATTAARIVQIRHAAAGETVSYGATVTLERATIIAVASAGYADGLHRALSGSGVPLRAASAAGGQGFVHGRRVPILGRITMDLTMFDVTELGDGALAVGDTIELFGPNILLDEAAAAAGTISYELLTSMGRRFHRSYVSNDDEA</sequence>
<organism evidence="11 12">
    <name type="scientific">Nitratireductor mangrovi</name>
    <dbReference type="NCBI Taxonomy" id="2599600"/>
    <lineage>
        <taxon>Bacteria</taxon>
        <taxon>Pseudomonadati</taxon>
        <taxon>Pseudomonadota</taxon>
        <taxon>Alphaproteobacteria</taxon>
        <taxon>Hyphomicrobiales</taxon>
        <taxon>Phyllobacteriaceae</taxon>
        <taxon>Nitratireductor</taxon>
    </lineage>
</organism>
<comment type="similarity">
    <text evidence="3 7">Belongs to the alanine racemase family.</text>
</comment>
<accession>A0A5B8KZL5</accession>
<dbReference type="EC" id="5.1.1.1" evidence="4 7"/>
<dbReference type="FunFam" id="3.20.20.10:FF:000002">
    <property type="entry name" value="Alanine racemase"/>
    <property type="match status" value="1"/>
</dbReference>
<dbReference type="EMBL" id="CP042301">
    <property type="protein sequence ID" value="QDZ01026.1"/>
    <property type="molecule type" value="Genomic_DNA"/>
</dbReference>
<dbReference type="AlphaFoldDB" id="A0A5B8KZL5"/>
<evidence type="ECO:0000313" key="12">
    <source>
        <dbReference type="Proteomes" id="UP000321389"/>
    </source>
</evidence>
<dbReference type="PANTHER" id="PTHR30511">
    <property type="entry name" value="ALANINE RACEMASE"/>
    <property type="match status" value="1"/>
</dbReference>
<dbReference type="UniPathway" id="UPA00042">
    <property type="reaction ID" value="UER00497"/>
</dbReference>
<feature type="binding site" evidence="7 9">
    <location>
        <position position="148"/>
    </location>
    <ligand>
        <name>substrate</name>
    </ligand>
</feature>
<comment type="catalytic activity">
    <reaction evidence="1 7">
        <text>L-alanine = D-alanine</text>
        <dbReference type="Rhea" id="RHEA:20249"/>
        <dbReference type="ChEBI" id="CHEBI:57416"/>
        <dbReference type="ChEBI" id="CHEBI:57972"/>
        <dbReference type="EC" id="5.1.1.1"/>
    </reaction>
</comment>
<dbReference type="GO" id="GO:0030632">
    <property type="term" value="P:D-alanine biosynthetic process"/>
    <property type="evidence" value="ECO:0007669"/>
    <property type="project" value="UniProtKB-UniRule"/>
</dbReference>
<dbReference type="InterPro" id="IPR011079">
    <property type="entry name" value="Ala_racemase_C"/>
</dbReference>
<dbReference type="InterPro" id="IPR029066">
    <property type="entry name" value="PLP-binding_barrel"/>
</dbReference>
<evidence type="ECO:0000256" key="7">
    <source>
        <dbReference type="HAMAP-Rule" id="MF_01201"/>
    </source>
</evidence>
<dbReference type="NCBIfam" id="TIGR00492">
    <property type="entry name" value="alr"/>
    <property type="match status" value="1"/>
</dbReference>
<keyword evidence="6 7" id="KW-0413">Isomerase</keyword>
<feature type="binding site" evidence="7 9">
    <location>
        <position position="327"/>
    </location>
    <ligand>
        <name>substrate</name>
    </ligand>
</feature>
<name>A0A5B8KZL5_9HYPH</name>
<evidence type="ECO:0000256" key="4">
    <source>
        <dbReference type="ARBA" id="ARBA00013089"/>
    </source>
</evidence>
<dbReference type="InterPro" id="IPR009006">
    <property type="entry name" value="Ala_racemase/Decarboxylase_C"/>
</dbReference>
<dbReference type="Proteomes" id="UP000321389">
    <property type="component" value="Chromosome"/>
</dbReference>
<comment type="pathway">
    <text evidence="7">Amino-acid biosynthesis; D-alanine biosynthesis; D-alanine from L-alanine: step 1/1.</text>
</comment>
<protein>
    <recommendedName>
        <fullName evidence="4 7">Alanine racemase</fullName>
        <ecNumber evidence="4 7">5.1.1.1</ecNumber>
    </recommendedName>
</protein>
<dbReference type="SUPFAM" id="SSF51419">
    <property type="entry name" value="PLP-binding barrel"/>
    <property type="match status" value="1"/>
</dbReference>
<dbReference type="Pfam" id="PF01168">
    <property type="entry name" value="Ala_racemase_N"/>
    <property type="match status" value="1"/>
</dbReference>
<dbReference type="InterPro" id="IPR020622">
    <property type="entry name" value="Ala_racemase_pyridoxalP-BS"/>
</dbReference>
<feature type="modified residue" description="N6-(pyridoxal phosphate)lysine" evidence="7 8">
    <location>
        <position position="49"/>
    </location>
</feature>